<dbReference type="GO" id="GO:0016787">
    <property type="term" value="F:hydrolase activity"/>
    <property type="evidence" value="ECO:0007669"/>
    <property type="project" value="UniProtKB-KW"/>
</dbReference>
<dbReference type="Pfam" id="PF07859">
    <property type="entry name" value="Abhydrolase_3"/>
    <property type="match status" value="1"/>
</dbReference>
<sequence length="315" mass="33752">MSETGPYIRPDMKAFIDALAAMNGPKIVDMTLAEARASYVALHGMADRPARDLAVIRDLSCPGPAGDIPLRLYDAREKREPSPVITFFHGGGFIIGDLETHHSLCTEIAALSDLPVVAVDYRRAPEAPFPQPIEDCEAAARWIASSPAELDRPATGLVTMGDSAGGNASIVIGQSLAASPADVPIVLQVPIFPLASDAMDSQSLKDFDDGFVLTKETIEFFDAQYAADKSDQRAIPILGDHSNAPPTVLVTASLDPIRDSGRDYAKALADAGRDFIFLEMKGITHSFTNLRQAVPSTQGDLERIVAAMKFMLENG</sequence>
<proteinExistence type="predicted"/>
<dbReference type="RefSeq" id="WP_190787158.1">
    <property type="nucleotide sequence ID" value="NZ_JACXLC010000001.1"/>
</dbReference>
<name>A0ABR8KU21_9SPHN</name>
<dbReference type="InterPro" id="IPR050300">
    <property type="entry name" value="GDXG_lipolytic_enzyme"/>
</dbReference>
<dbReference type="Gene3D" id="3.40.50.1820">
    <property type="entry name" value="alpha/beta hydrolase"/>
    <property type="match status" value="1"/>
</dbReference>
<dbReference type="EMBL" id="JACXLC010000001">
    <property type="protein sequence ID" value="MBD2841636.1"/>
    <property type="molecule type" value="Genomic_DNA"/>
</dbReference>
<dbReference type="InterPro" id="IPR013094">
    <property type="entry name" value="AB_hydrolase_3"/>
</dbReference>
<dbReference type="PANTHER" id="PTHR48081:SF8">
    <property type="entry name" value="ALPHA_BETA HYDROLASE FOLD-3 DOMAIN-CONTAINING PROTEIN-RELATED"/>
    <property type="match status" value="1"/>
</dbReference>
<dbReference type="PANTHER" id="PTHR48081">
    <property type="entry name" value="AB HYDROLASE SUPERFAMILY PROTEIN C4A8.06C"/>
    <property type="match status" value="1"/>
</dbReference>
<dbReference type="SUPFAM" id="SSF53474">
    <property type="entry name" value="alpha/beta-Hydrolases"/>
    <property type="match status" value="1"/>
</dbReference>
<evidence type="ECO:0000256" key="1">
    <source>
        <dbReference type="ARBA" id="ARBA00022801"/>
    </source>
</evidence>
<evidence type="ECO:0000313" key="3">
    <source>
        <dbReference type="EMBL" id="MBD2841636.1"/>
    </source>
</evidence>
<evidence type="ECO:0000259" key="2">
    <source>
        <dbReference type="Pfam" id="PF07859"/>
    </source>
</evidence>
<organism evidence="3 4">
    <name type="scientific">Erythrobacter rubeus</name>
    <dbReference type="NCBI Taxonomy" id="2760803"/>
    <lineage>
        <taxon>Bacteria</taxon>
        <taxon>Pseudomonadati</taxon>
        <taxon>Pseudomonadota</taxon>
        <taxon>Alphaproteobacteria</taxon>
        <taxon>Sphingomonadales</taxon>
        <taxon>Erythrobacteraceae</taxon>
        <taxon>Erythrobacter/Porphyrobacter group</taxon>
        <taxon>Erythrobacter</taxon>
    </lineage>
</organism>
<dbReference type="Proteomes" id="UP000635384">
    <property type="component" value="Unassembled WGS sequence"/>
</dbReference>
<keyword evidence="4" id="KW-1185">Reference proteome</keyword>
<accession>A0ABR8KU21</accession>
<reference evidence="3 4" key="1">
    <citation type="submission" date="2020-09" db="EMBL/GenBank/DDBJ databases">
        <authorList>
            <person name="Yoon J.-W."/>
        </authorList>
    </citation>
    <scope>NUCLEOTIDE SEQUENCE [LARGE SCALE GENOMIC DNA]</scope>
    <source>
        <strain evidence="3 4">KMU-140</strain>
    </source>
</reference>
<feature type="domain" description="Alpha/beta hydrolase fold-3" evidence="2">
    <location>
        <begin position="86"/>
        <end position="288"/>
    </location>
</feature>
<comment type="caution">
    <text evidence="3">The sequence shown here is derived from an EMBL/GenBank/DDBJ whole genome shotgun (WGS) entry which is preliminary data.</text>
</comment>
<evidence type="ECO:0000313" key="4">
    <source>
        <dbReference type="Proteomes" id="UP000635384"/>
    </source>
</evidence>
<gene>
    <name evidence="3" type="ORF">IB285_05105</name>
</gene>
<protein>
    <submittedName>
        <fullName evidence="3">Alpha/beta hydrolase</fullName>
    </submittedName>
</protein>
<keyword evidence="1 3" id="KW-0378">Hydrolase</keyword>
<dbReference type="InterPro" id="IPR029058">
    <property type="entry name" value="AB_hydrolase_fold"/>
</dbReference>